<evidence type="ECO:0000313" key="3">
    <source>
        <dbReference type="EMBL" id="CAB4024586.1"/>
    </source>
</evidence>
<proteinExistence type="predicted"/>
<dbReference type="Pfam" id="PF00047">
    <property type="entry name" value="ig"/>
    <property type="match status" value="1"/>
</dbReference>
<dbReference type="AlphaFoldDB" id="A0A6S7IYQ8"/>
<protein>
    <submittedName>
        <fullName evidence="3">---NA</fullName>
    </submittedName>
</protein>
<keyword evidence="4" id="KW-1185">Reference proteome</keyword>
<gene>
    <name evidence="3" type="ORF">PACLA_8A013744</name>
</gene>
<feature type="chain" id="PRO_5040622846" evidence="1">
    <location>
        <begin position="22"/>
        <end position="236"/>
    </location>
</feature>
<organism evidence="3 4">
    <name type="scientific">Paramuricea clavata</name>
    <name type="common">Red gorgonian</name>
    <name type="synonym">Violescent sea-whip</name>
    <dbReference type="NCBI Taxonomy" id="317549"/>
    <lineage>
        <taxon>Eukaryota</taxon>
        <taxon>Metazoa</taxon>
        <taxon>Cnidaria</taxon>
        <taxon>Anthozoa</taxon>
        <taxon>Octocorallia</taxon>
        <taxon>Malacalcyonacea</taxon>
        <taxon>Plexauridae</taxon>
        <taxon>Paramuricea</taxon>
    </lineage>
</organism>
<dbReference type="InterPro" id="IPR007110">
    <property type="entry name" value="Ig-like_dom"/>
</dbReference>
<evidence type="ECO:0000256" key="1">
    <source>
        <dbReference type="SAM" id="SignalP"/>
    </source>
</evidence>
<dbReference type="PROSITE" id="PS50835">
    <property type="entry name" value="IG_LIKE"/>
    <property type="match status" value="2"/>
</dbReference>
<accession>A0A6S7IYQ8</accession>
<dbReference type="InterPro" id="IPR013151">
    <property type="entry name" value="Immunoglobulin_dom"/>
</dbReference>
<sequence length="236" mass="26635">MRTIAFGLCCILPALFGQLYAGDFIGAVTLKYNVFTVLEGDRFQMTCEATHEDRRPDLFWYFVDYSQKETNVTGIQTSGTGNTATHTYVHNGARLTDSGDYFCFAFVGEDADQKKTSAGIPIQVIKRENEPRVKITKARIKGQTVLTCMVYPAGSGYLTWRYDGKLIKYEKRLVSELELVTPSDGEYRCYGNLTLGGYKYFLSNAYATGKIEEHLGVIWDTQVYLYESRIPLATGY</sequence>
<dbReference type="Gene3D" id="2.60.40.10">
    <property type="entry name" value="Immunoglobulins"/>
    <property type="match status" value="1"/>
</dbReference>
<keyword evidence="1" id="KW-0732">Signal</keyword>
<evidence type="ECO:0000259" key="2">
    <source>
        <dbReference type="PROSITE" id="PS50835"/>
    </source>
</evidence>
<dbReference type="EMBL" id="CACRXK020013118">
    <property type="protein sequence ID" value="CAB4024586.1"/>
    <property type="molecule type" value="Genomic_DNA"/>
</dbReference>
<dbReference type="OrthoDB" id="5989383at2759"/>
<feature type="domain" description="Ig-like" evidence="2">
    <location>
        <begin position="13"/>
        <end position="117"/>
    </location>
</feature>
<dbReference type="InterPro" id="IPR013783">
    <property type="entry name" value="Ig-like_fold"/>
</dbReference>
<comment type="caution">
    <text evidence="3">The sequence shown here is derived from an EMBL/GenBank/DDBJ whole genome shotgun (WGS) entry which is preliminary data.</text>
</comment>
<name>A0A6S7IYQ8_PARCT</name>
<dbReference type="EMBL" id="CACRXK020013118">
    <property type="protein sequence ID" value="CAB4024588.1"/>
    <property type="molecule type" value="Genomic_DNA"/>
</dbReference>
<feature type="domain" description="Ig-like" evidence="2">
    <location>
        <begin position="131"/>
        <end position="189"/>
    </location>
</feature>
<dbReference type="SMART" id="SM00409">
    <property type="entry name" value="IG"/>
    <property type="match status" value="1"/>
</dbReference>
<reference evidence="3" key="1">
    <citation type="submission" date="2020-04" db="EMBL/GenBank/DDBJ databases">
        <authorList>
            <person name="Alioto T."/>
            <person name="Alioto T."/>
            <person name="Gomez Garrido J."/>
        </authorList>
    </citation>
    <scope>NUCLEOTIDE SEQUENCE</scope>
    <source>
        <strain evidence="3">A484AB</strain>
    </source>
</reference>
<feature type="signal peptide" evidence="1">
    <location>
        <begin position="1"/>
        <end position="21"/>
    </location>
</feature>
<dbReference type="SUPFAM" id="SSF48726">
    <property type="entry name" value="Immunoglobulin"/>
    <property type="match status" value="1"/>
</dbReference>
<evidence type="ECO:0000313" key="4">
    <source>
        <dbReference type="Proteomes" id="UP001152795"/>
    </source>
</evidence>
<dbReference type="InterPro" id="IPR036179">
    <property type="entry name" value="Ig-like_dom_sf"/>
</dbReference>
<dbReference type="InterPro" id="IPR003599">
    <property type="entry name" value="Ig_sub"/>
</dbReference>
<dbReference type="Proteomes" id="UP001152795">
    <property type="component" value="Unassembled WGS sequence"/>
</dbReference>